<feature type="region of interest" description="Disordered" evidence="7">
    <location>
        <begin position="206"/>
        <end position="228"/>
    </location>
</feature>
<evidence type="ECO:0000313" key="9">
    <source>
        <dbReference type="Proteomes" id="UP000439903"/>
    </source>
</evidence>
<dbReference type="PROSITE" id="PS50294">
    <property type="entry name" value="WD_REPEATS_REGION"/>
    <property type="match status" value="2"/>
</dbReference>
<name>A0A8H4AS80_GIGMA</name>
<dbReference type="SMART" id="SM00320">
    <property type="entry name" value="WD40"/>
    <property type="match status" value="6"/>
</dbReference>
<dbReference type="Proteomes" id="UP000439903">
    <property type="component" value="Unassembled WGS sequence"/>
</dbReference>
<feature type="compositionally biased region" description="Low complexity" evidence="7">
    <location>
        <begin position="384"/>
        <end position="414"/>
    </location>
</feature>
<dbReference type="PROSITE" id="PS50082">
    <property type="entry name" value="WD_REPEATS_2"/>
    <property type="match status" value="2"/>
</dbReference>
<feature type="repeat" description="WD" evidence="6">
    <location>
        <begin position="112"/>
        <end position="146"/>
    </location>
</feature>
<keyword evidence="2 6" id="KW-0853">WD repeat</keyword>
<gene>
    <name evidence="8" type="ORF">F8M41_013530</name>
</gene>
<evidence type="ECO:0000256" key="4">
    <source>
        <dbReference type="ARBA" id="ARBA00023015"/>
    </source>
</evidence>
<keyword evidence="9" id="KW-1185">Reference proteome</keyword>
<keyword evidence="5" id="KW-0804">Transcription</keyword>
<evidence type="ECO:0000256" key="3">
    <source>
        <dbReference type="ARBA" id="ARBA00022737"/>
    </source>
</evidence>
<dbReference type="PROSITE" id="PS00678">
    <property type="entry name" value="WD_REPEATS_1"/>
    <property type="match status" value="1"/>
</dbReference>
<comment type="caution">
    <text evidence="8">The sequence shown here is derived from an EMBL/GenBank/DDBJ whole genome shotgun (WGS) entry which is preliminary data.</text>
</comment>
<dbReference type="InterPro" id="IPR015943">
    <property type="entry name" value="WD40/YVTN_repeat-like_dom_sf"/>
</dbReference>
<proteinExistence type="inferred from homology"/>
<dbReference type="InterPro" id="IPR051243">
    <property type="entry name" value="PcG_WD-repeat"/>
</dbReference>
<dbReference type="InterPro" id="IPR036322">
    <property type="entry name" value="WD40_repeat_dom_sf"/>
</dbReference>
<dbReference type="InterPro" id="IPR001680">
    <property type="entry name" value="WD40_rpt"/>
</dbReference>
<dbReference type="Pfam" id="PF00400">
    <property type="entry name" value="WD40"/>
    <property type="match status" value="3"/>
</dbReference>
<dbReference type="Gene3D" id="2.130.10.10">
    <property type="entry name" value="YVTN repeat-like/Quinoprotein amine dehydrogenase"/>
    <property type="match status" value="1"/>
</dbReference>
<sequence>MSVNEKYWLKHYFGESTKIAYYGVSFNPYDLREESVFATVGGRSVIIAQFDNSKPVSLEVLQTYMDENTEENFYCCAWSFDPLSGAPWLAVTGAQGIIKIIDSSVGSVVRSLIGHGDEINEIKFHPRKPSLLFSASKDFSIRLWNVVTCMPIAIFGGECGHREPVLSIDVHLSGDFLASSGMDHAVKIWSLCTPVVKNAIESSLKPIQPSRPQQPSSSRQQTCCRSHGKPPSPVFVHFPIYSTARLHNNYVDCVRWYGDLLLSRCAADATIILWKPNVELIATDNSNVTTIIVGGPSKASSSYDIICEFEFDHCDIWFLRFGISPDYQQLATGNQIGQIYLWDLQDIPLFIDKYIEKKKAKNIVTNKKEKVTIKKKGGNGGNGKKSTANVNNHSANSNGGSASSSSSGNNANDNLKSEDVENKECKPSILGMEPCDSTIRQVAFSKNRNWMVAVCDDATIWCWKMNREAQQAGNSRYDPMIIDD</sequence>
<dbReference type="InterPro" id="IPR019775">
    <property type="entry name" value="WD40_repeat_CS"/>
</dbReference>
<dbReference type="EMBL" id="WTPW01000276">
    <property type="protein sequence ID" value="KAF0527637.1"/>
    <property type="molecule type" value="Genomic_DNA"/>
</dbReference>
<evidence type="ECO:0000256" key="5">
    <source>
        <dbReference type="ARBA" id="ARBA00023163"/>
    </source>
</evidence>
<keyword evidence="3" id="KW-0677">Repeat</keyword>
<evidence type="ECO:0000313" key="8">
    <source>
        <dbReference type="EMBL" id="KAF0527637.1"/>
    </source>
</evidence>
<feature type="region of interest" description="Disordered" evidence="7">
    <location>
        <begin position="373"/>
        <end position="422"/>
    </location>
</feature>
<organism evidence="8 9">
    <name type="scientific">Gigaspora margarita</name>
    <dbReference type="NCBI Taxonomy" id="4874"/>
    <lineage>
        <taxon>Eukaryota</taxon>
        <taxon>Fungi</taxon>
        <taxon>Fungi incertae sedis</taxon>
        <taxon>Mucoromycota</taxon>
        <taxon>Glomeromycotina</taxon>
        <taxon>Glomeromycetes</taxon>
        <taxon>Diversisporales</taxon>
        <taxon>Gigasporaceae</taxon>
        <taxon>Gigaspora</taxon>
    </lineage>
</organism>
<keyword evidence="4" id="KW-0805">Transcription regulation</keyword>
<dbReference type="AlphaFoldDB" id="A0A8H4AS80"/>
<accession>A0A8H4AS80</accession>
<protein>
    <submittedName>
        <fullName evidence="8">WD40 repeat-like protein</fullName>
    </submittedName>
</protein>
<comment type="similarity">
    <text evidence="1">Belongs to the WD repeat ESC family.</text>
</comment>
<evidence type="ECO:0000256" key="2">
    <source>
        <dbReference type="ARBA" id="ARBA00022574"/>
    </source>
</evidence>
<evidence type="ECO:0000256" key="1">
    <source>
        <dbReference type="ARBA" id="ARBA00008075"/>
    </source>
</evidence>
<dbReference type="SUPFAM" id="SSF50978">
    <property type="entry name" value="WD40 repeat-like"/>
    <property type="match status" value="1"/>
</dbReference>
<dbReference type="OrthoDB" id="7318948at2759"/>
<evidence type="ECO:0000256" key="6">
    <source>
        <dbReference type="PROSITE-ProRule" id="PRU00221"/>
    </source>
</evidence>
<dbReference type="PANTHER" id="PTHR10253">
    <property type="entry name" value="POLYCOMB PROTEIN"/>
    <property type="match status" value="1"/>
</dbReference>
<feature type="compositionally biased region" description="Low complexity" evidence="7">
    <location>
        <begin position="208"/>
        <end position="225"/>
    </location>
</feature>
<reference evidence="8 9" key="1">
    <citation type="journal article" date="2019" name="Environ. Microbiol.">
        <title>At the nexus of three kingdoms: the genome of the mycorrhizal fungus Gigaspora margarita provides insights into plant, endobacterial and fungal interactions.</title>
        <authorList>
            <person name="Venice F."/>
            <person name="Ghignone S."/>
            <person name="Salvioli di Fossalunga A."/>
            <person name="Amselem J."/>
            <person name="Novero M."/>
            <person name="Xianan X."/>
            <person name="Sedzielewska Toro K."/>
            <person name="Morin E."/>
            <person name="Lipzen A."/>
            <person name="Grigoriev I.V."/>
            <person name="Henrissat B."/>
            <person name="Martin F.M."/>
            <person name="Bonfante P."/>
        </authorList>
    </citation>
    <scope>NUCLEOTIDE SEQUENCE [LARGE SCALE GENOMIC DNA]</scope>
    <source>
        <strain evidence="8 9">BEG34</strain>
    </source>
</reference>
<evidence type="ECO:0000256" key="7">
    <source>
        <dbReference type="SAM" id="MobiDB-lite"/>
    </source>
</evidence>
<feature type="repeat" description="WD" evidence="6">
    <location>
        <begin position="158"/>
        <end position="191"/>
    </location>
</feature>